<organism evidence="2 3">
    <name type="scientific">Planoprotostelium fungivorum</name>
    <dbReference type="NCBI Taxonomy" id="1890364"/>
    <lineage>
        <taxon>Eukaryota</taxon>
        <taxon>Amoebozoa</taxon>
        <taxon>Evosea</taxon>
        <taxon>Variosea</taxon>
        <taxon>Cavosteliida</taxon>
        <taxon>Cavosteliaceae</taxon>
        <taxon>Planoprotostelium</taxon>
    </lineage>
</organism>
<reference evidence="2 3" key="1">
    <citation type="journal article" date="2018" name="Genome Biol. Evol.">
        <title>Multiple Roots of Fruiting Body Formation in Amoebozoa.</title>
        <authorList>
            <person name="Hillmann F."/>
            <person name="Forbes G."/>
            <person name="Novohradska S."/>
            <person name="Ferling I."/>
            <person name="Riege K."/>
            <person name="Groth M."/>
            <person name="Westermann M."/>
            <person name="Marz M."/>
            <person name="Spaller T."/>
            <person name="Winckler T."/>
            <person name="Schaap P."/>
            <person name="Glockner G."/>
        </authorList>
    </citation>
    <scope>NUCLEOTIDE SEQUENCE [LARGE SCALE GENOMIC DNA]</scope>
    <source>
        <strain evidence="2 3">Jena</strain>
    </source>
</reference>
<name>A0A2P6NX64_9EUKA</name>
<feature type="compositionally biased region" description="Polar residues" evidence="1">
    <location>
        <begin position="61"/>
        <end position="70"/>
    </location>
</feature>
<sequence length="70" mass="7548">MDPRNISDKDSLFNDDTADIAVGHTLGAIQTDTVTPSMYDAPLSREDDSSDMGSKDVPISQGMTSQVDRD</sequence>
<evidence type="ECO:0000256" key="1">
    <source>
        <dbReference type="SAM" id="MobiDB-lite"/>
    </source>
</evidence>
<proteinExistence type="predicted"/>
<dbReference type="InParanoid" id="A0A2P6NX64"/>
<dbReference type="EMBL" id="MDYQ01000009">
    <property type="protein sequence ID" value="PRP88547.1"/>
    <property type="molecule type" value="Genomic_DNA"/>
</dbReference>
<evidence type="ECO:0000313" key="2">
    <source>
        <dbReference type="EMBL" id="PRP88547.1"/>
    </source>
</evidence>
<evidence type="ECO:0000313" key="3">
    <source>
        <dbReference type="Proteomes" id="UP000241769"/>
    </source>
</evidence>
<keyword evidence="3" id="KW-1185">Reference proteome</keyword>
<gene>
    <name evidence="2" type="ORF">PROFUN_02958</name>
</gene>
<feature type="region of interest" description="Disordered" evidence="1">
    <location>
        <begin position="31"/>
        <end position="70"/>
    </location>
</feature>
<dbReference type="AlphaFoldDB" id="A0A2P6NX64"/>
<dbReference type="Proteomes" id="UP000241769">
    <property type="component" value="Unassembled WGS sequence"/>
</dbReference>
<accession>A0A2P6NX64</accession>
<protein>
    <submittedName>
        <fullName evidence="2">Uncharacterized protein</fullName>
    </submittedName>
</protein>
<comment type="caution">
    <text evidence="2">The sequence shown here is derived from an EMBL/GenBank/DDBJ whole genome shotgun (WGS) entry which is preliminary data.</text>
</comment>